<keyword evidence="1" id="KW-0472">Membrane</keyword>
<evidence type="ECO:0000256" key="1">
    <source>
        <dbReference type="SAM" id="Phobius"/>
    </source>
</evidence>
<organism evidence="2 3">
    <name type="scientific">Cylindrotheca closterium</name>
    <dbReference type="NCBI Taxonomy" id="2856"/>
    <lineage>
        <taxon>Eukaryota</taxon>
        <taxon>Sar</taxon>
        <taxon>Stramenopiles</taxon>
        <taxon>Ochrophyta</taxon>
        <taxon>Bacillariophyta</taxon>
        <taxon>Bacillariophyceae</taxon>
        <taxon>Bacillariophycidae</taxon>
        <taxon>Bacillariales</taxon>
        <taxon>Bacillariaceae</taxon>
        <taxon>Cylindrotheca</taxon>
    </lineage>
</organism>
<feature type="transmembrane region" description="Helical" evidence="1">
    <location>
        <begin position="12"/>
        <end position="31"/>
    </location>
</feature>
<reference evidence="2" key="1">
    <citation type="submission" date="2023-08" db="EMBL/GenBank/DDBJ databases">
        <authorList>
            <person name="Audoor S."/>
            <person name="Bilcke G."/>
        </authorList>
    </citation>
    <scope>NUCLEOTIDE SEQUENCE</scope>
</reference>
<accession>A0AAD2FPD9</accession>
<protein>
    <recommendedName>
        <fullName evidence="4">Fe2OG dioxygenase domain-containing protein</fullName>
    </recommendedName>
</protein>
<evidence type="ECO:0000313" key="2">
    <source>
        <dbReference type="EMBL" id="CAJ1948471.1"/>
    </source>
</evidence>
<name>A0AAD2FPD9_9STRA</name>
<evidence type="ECO:0000313" key="3">
    <source>
        <dbReference type="Proteomes" id="UP001295423"/>
    </source>
</evidence>
<keyword evidence="1" id="KW-0812">Transmembrane</keyword>
<dbReference type="Proteomes" id="UP001295423">
    <property type="component" value="Unassembled WGS sequence"/>
</dbReference>
<dbReference type="EMBL" id="CAKOGP040001747">
    <property type="protein sequence ID" value="CAJ1948471.1"/>
    <property type="molecule type" value="Genomic_DNA"/>
</dbReference>
<comment type="caution">
    <text evidence="2">The sequence shown here is derived from an EMBL/GenBank/DDBJ whole genome shotgun (WGS) entry which is preliminary data.</text>
</comment>
<dbReference type="AlphaFoldDB" id="A0AAD2FPD9"/>
<dbReference type="Gene3D" id="2.60.120.620">
    <property type="entry name" value="q2cbj1_9rhob like domain"/>
    <property type="match status" value="1"/>
</dbReference>
<keyword evidence="3" id="KW-1185">Reference proteome</keyword>
<evidence type="ECO:0008006" key="4">
    <source>
        <dbReference type="Google" id="ProtNLM"/>
    </source>
</evidence>
<sequence length="494" mass="54390">MQNSIDPGYANYQGLLLASWFGPLILCLGIIPTADAFVSSPASSTLHLLSSASSATIDNFPLREQPFRRRTQYCTLRQSVADDNEDVSNDAVLKEEQAVSSELPSQASGFWTGPESARPLHDSTYTQILSTVLPELGAQLRQEYDDHFADPRQPDAARFAWDPWFVSVGDTGNRLEAAEEKEEEGEGVDSDEEKLLLVPGEVDAGKKQTQYSLKRIQTSQFFSSDSYDLLVDELMVVGRSVGLHAITPPWTSMYTDGDQQNWHTDAPHGPLAFVLSVCADEGDFEGGETMLLQPQILDFWKGFDSSNGLECGNIVRHIPPFPLGRCIAFDPRVPHGVNRVTGNGPNPKRARVVVHGWFNEPQTTWFGAWNDNVDDSSDAEDEEIPEDAAILLDQVLQPLVSTLASGEIGRVVGYLAVRMDVTPEGSVEDVSAVCDTLRADPEDFRGVIGYDEADRPVMEDAVADVRLSIFETLKDLYFGPAKGERAVIVPFDFE</sequence>
<keyword evidence="1" id="KW-1133">Transmembrane helix</keyword>
<gene>
    <name evidence="2" type="ORF">CYCCA115_LOCUS11633</name>
</gene>
<proteinExistence type="predicted"/>